<keyword evidence="3" id="KW-1185">Reference proteome</keyword>
<reference evidence="3" key="2">
    <citation type="submission" date="2015-01" db="EMBL/GenBank/DDBJ databases">
        <title>Evolutionary Origins and Diversification of the Mycorrhizal Mutualists.</title>
        <authorList>
            <consortium name="DOE Joint Genome Institute"/>
            <consortium name="Mycorrhizal Genomics Consortium"/>
            <person name="Kohler A."/>
            <person name="Kuo A."/>
            <person name="Nagy L.G."/>
            <person name="Floudas D."/>
            <person name="Copeland A."/>
            <person name="Barry K.W."/>
            <person name="Cichocki N."/>
            <person name="Veneault-Fourrey C."/>
            <person name="LaButti K."/>
            <person name="Lindquist E.A."/>
            <person name="Lipzen A."/>
            <person name="Lundell T."/>
            <person name="Morin E."/>
            <person name="Murat C."/>
            <person name="Riley R."/>
            <person name="Ohm R."/>
            <person name="Sun H."/>
            <person name="Tunlid A."/>
            <person name="Henrissat B."/>
            <person name="Grigoriev I.V."/>
            <person name="Hibbett D.S."/>
            <person name="Martin F."/>
        </authorList>
    </citation>
    <scope>NUCLEOTIDE SEQUENCE [LARGE SCALE GENOMIC DNA]</scope>
    <source>
        <strain evidence="3">LaAM-08-1</strain>
    </source>
</reference>
<organism evidence="2 3">
    <name type="scientific">Laccaria amethystina LaAM-08-1</name>
    <dbReference type="NCBI Taxonomy" id="1095629"/>
    <lineage>
        <taxon>Eukaryota</taxon>
        <taxon>Fungi</taxon>
        <taxon>Dikarya</taxon>
        <taxon>Basidiomycota</taxon>
        <taxon>Agaricomycotina</taxon>
        <taxon>Agaricomycetes</taxon>
        <taxon>Agaricomycetidae</taxon>
        <taxon>Agaricales</taxon>
        <taxon>Agaricineae</taxon>
        <taxon>Hydnangiaceae</taxon>
        <taxon>Laccaria</taxon>
    </lineage>
</organism>
<gene>
    <name evidence="2" type="ORF">K443DRAFT_13127</name>
</gene>
<name>A0A0C9WPY8_9AGAR</name>
<dbReference type="HOGENOM" id="CLU_2441207_0_0_1"/>
<protein>
    <submittedName>
        <fullName evidence="2">Uncharacterized protein</fullName>
    </submittedName>
</protein>
<dbReference type="AlphaFoldDB" id="A0A0C9WPY8"/>
<feature type="region of interest" description="Disordered" evidence="1">
    <location>
        <begin position="56"/>
        <end position="90"/>
    </location>
</feature>
<evidence type="ECO:0000256" key="1">
    <source>
        <dbReference type="SAM" id="MobiDB-lite"/>
    </source>
</evidence>
<evidence type="ECO:0000313" key="2">
    <source>
        <dbReference type="EMBL" id="KIJ93080.1"/>
    </source>
</evidence>
<proteinExistence type="predicted"/>
<dbReference type="Proteomes" id="UP000054477">
    <property type="component" value="Unassembled WGS sequence"/>
</dbReference>
<evidence type="ECO:0000313" key="3">
    <source>
        <dbReference type="Proteomes" id="UP000054477"/>
    </source>
</evidence>
<reference evidence="2 3" key="1">
    <citation type="submission" date="2014-04" db="EMBL/GenBank/DDBJ databases">
        <authorList>
            <consortium name="DOE Joint Genome Institute"/>
            <person name="Kuo A."/>
            <person name="Kohler A."/>
            <person name="Nagy L.G."/>
            <person name="Floudas D."/>
            <person name="Copeland A."/>
            <person name="Barry K.W."/>
            <person name="Cichocki N."/>
            <person name="Veneault-Fourrey C."/>
            <person name="LaButti K."/>
            <person name="Lindquist E.A."/>
            <person name="Lipzen A."/>
            <person name="Lundell T."/>
            <person name="Morin E."/>
            <person name="Murat C."/>
            <person name="Sun H."/>
            <person name="Tunlid A."/>
            <person name="Henrissat B."/>
            <person name="Grigoriev I.V."/>
            <person name="Hibbett D.S."/>
            <person name="Martin F."/>
            <person name="Nordberg H.P."/>
            <person name="Cantor M.N."/>
            <person name="Hua S.X."/>
        </authorList>
    </citation>
    <scope>NUCLEOTIDE SEQUENCE [LARGE SCALE GENOMIC DNA]</scope>
    <source>
        <strain evidence="2 3">LaAM-08-1</strain>
    </source>
</reference>
<sequence>MEVNATRDIMPKATLDIGINTDSHVSFDWVQKTGQVQGSKSPGLILLAPNPVLATGPRSASPFPIGNRKSPQLQEKDLPVPSLDSTTDTA</sequence>
<accession>A0A0C9WPY8</accession>
<dbReference type="EMBL" id="KN838866">
    <property type="protein sequence ID" value="KIJ93080.1"/>
    <property type="molecule type" value="Genomic_DNA"/>
</dbReference>